<dbReference type="InterPro" id="IPR042099">
    <property type="entry name" value="ANL_N_sf"/>
</dbReference>
<accession>A0A930Y851</accession>
<dbReference type="Gene3D" id="3.30.300.30">
    <property type="match status" value="1"/>
</dbReference>
<evidence type="ECO:0000313" key="5">
    <source>
        <dbReference type="EMBL" id="MBF4162742.1"/>
    </source>
</evidence>
<dbReference type="RefSeq" id="WP_194504008.1">
    <property type="nucleotide sequence ID" value="NZ_JADIVZ010000007.1"/>
</dbReference>
<evidence type="ECO:0000256" key="1">
    <source>
        <dbReference type="ARBA" id="ARBA00006432"/>
    </source>
</evidence>
<sequence length="530" mass="57337">MTAVTLADELRQAAVDAPERVFVRTVEQDVTYADMLDRVQQRAGRLRELGVGAGTPTVLVMDNGVEQVVTWFALSALRALHAPLNPALPPAHLTHALGVVGAQVVIADDAHLSRVAAVVRASDSGAVPQVVSGSDLAAALGSPVQPVQPGQPGHDEAVMALVGEVDELETATLLFTSGTTGPSKACALSHRYLVRAGQLHAREMGITASDVLYCPFPLFHIDAATLTVSAALAQRATAALGVRFSASGFWEEIRRTRATVFNFMGATLTMLWKQDPTDRDRDHAVRLAWGVPMPEWQGAFERRFGFPLRQVYGLTDGGVPVYDPLDDRHRPGTAGRVLPEYDLVVDTARRRSGDPDDVGEILIRGREPGLVMNGYFGDPDATAETVVDGWLHTGDLGSLDADGYLRFGGRLSDSIRRRGENISAHEVEELVTGHPEVVEAAALGVPSELTEEDVKVCVVLRPGSGLTPQALHAHLQQQAPRYLVPRYLEFVEVLPRTPTEKVEKFRLRAQGVTDRTWDAEAGERRARPPG</sequence>
<keyword evidence="6" id="KW-1185">Reference proteome</keyword>
<protein>
    <submittedName>
        <fullName evidence="5">AMP-binding protein</fullName>
    </submittedName>
</protein>
<feature type="domain" description="AMP-binding enzyme C-terminal" evidence="4">
    <location>
        <begin position="426"/>
        <end position="501"/>
    </location>
</feature>
<evidence type="ECO:0000313" key="6">
    <source>
        <dbReference type="Proteomes" id="UP000656804"/>
    </source>
</evidence>
<dbReference type="AlphaFoldDB" id="A0A930Y851"/>
<dbReference type="SUPFAM" id="SSF56801">
    <property type="entry name" value="Acetyl-CoA synthetase-like"/>
    <property type="match status" value="1"/>
</dbReference>
<keyword evidence="2" id="KW-0436">Ligase</keyword>
<dbReference type="PANTHER" id="PTHR43201">
    <property type="entry name" value="ACYL-COA SYNTHETASE"/>
    <property type="match status" value="1"/>
</dbReference>
<name>A0A930Y851_9ACTN</name>
<evidence type="ECO:0000259" key="4">
    <source>
        <dbReference type="Pfam" id="PF13193"/>
    </source>
</evidence>
<dbReference type="InterPro" id="IPR045851">
    <property type="entry name" value="AMP-bd_C_sf"/>
</dbReference>
<dbReference type="Pfam" id="PF13193">
    <property type="entry name" value="AMP-binding_C"/>
    <property type="match status" value="1"/>
</dbReference>
<gene>
    <name evidence="5" type="ORF">ISG29_13675</name>
</gene>
<dbReference type="InterPro" id="IPR000873">
    <property type="entry name" value="AMP-dep_synth/lig_dom"/>
</dbReference>
<comment type="caution">
    <text evidence="5">The sequence shown here is derived from an EMBL/GenBank/DDBJ whole genome shotgun (WGS) entry which is preliminary data.</text>
</comment>
<comment type="similarity">
    <text evidence="1">Belongs to the ATP-dependent AMP-binding enzyme family.</text>
</comment>
<dbReference type="Pfam" id="PF00501">
    <property type="entry name" value="AMP-binding"/>
    <property type="match status" value="1"/>
</dbReference>
<dbReference type="GO" id="GO:0031956">
    <property type="term" value="F:medium-chain fatty acid-CoA ligase activity"/>
    <property type="evidence" value="ECO:0007669"/>
    <property type="project" value="TreeGrafter"/>
</dbReference>
<evidence type="ECO:0000259" key="3">
    <source>
        <dbReference type="Pfam" id="PF00501"/>
    </source>
</evidence>
<dbReference type="EMBL" id="JADIVZ010000007">
    <property type="protein sequence ID" value="MBF4162742.1"/>
    <property type="molecule type" value="Genomic_DNA"/>
</dbReference>
<proteinExistence type="inferred from homology"/>
<reference evidence="5" key="1">
    <citation type="submission" date="2020-11" db="EMBL/GenBank/DDBJ databases">
        <title>Nocardioides sp. CBS4Y-1, whole genome shotgun sequence.</title>
        <authorList>
            <person name="Tuo L."/>
        </authorList>
    </citation>
    <scope>NUCLEOTIDE SEQUENCE</scope>
    <source>
        <strain evidence="5">CBS4Y-1</strain>
    </source>
</reference>
<dbReference type="PANTHER" id="PTHR43201:SF5">
    <property type="entry name" value="MEDIUM-CHAIN ACYL-COA LIGASE ACSF2, MITOCHONDRIAL"/>
    <property type="match status" value="1"/>
</dbReference>
<dbReference type="InterPro" id="IPR020845">
    <property type="entry name" value="AMP-binding_CS"/>
</dbReference>
<dbReference type="PROSITE" id="PS00455">
    <property type="entry name" value="AMP_BINDING"/>
    <property type="match status" value="1"/>
</dbReference>
<dbReference type="InterPro" id="IPR025110">
    <property type="entry name" value="AMP-bd_C"/>
</dbReference>
<evidence type="ECO:0000256" key="2">
    <source>
        <dbReference type="ARBA" id="ARBA00022598"/>
    </source>
</evidence>
<organism evidence="5 6">
    <name type="scientific">Nocardioides acrostichi</name>
    <dbReference type="NCBI Taxonomy" id="2784339"/>
    <lineage>
        <taxon>Bacteria</taxon>
        <taxon>Bacillati</taxon>
        <taxon>Actinomycetota</taxon>
        <taxon>Actinomycetes</taxon>
        <taxon>Propionibacteriales</taxon>
        <taxon>Nocardioidaceae</taxon>
        <taxon>Nocardioides</taxon>
    </lineage>
</organism>
<dbReference type="Proteomes" id="UP000656804">
    <property type="component" value="Unassembled WGS sequence"/>
</dbReference>
<dbReference type="Gene3D" id="3.40.50.12780">
    <property type="entry name" value="N-terminal domain of ligase-like"/>
    <property type="match status" value="1"/>
</dbReference>
<dbReference type="GO" id="GO:0006631">
    <property type="term" value="P:fatty acid metabolic process"/>
    <property type="evidence" value="ECO:0007669"/>
    <property type="project" value="TreeGrafter"/>
</dbReference>
<feature type="domain" description="AMP-dependent synthetase/ligase" evidence="3">
    <location>
        <begin position="11"/>
        <end position="376"/>
    </location>
</feature>